<organism evidence="2 3">
    <name type="scientific">Cryptosporidium andersoni</name>
    <dbReference type="NCBI Taxonomy" id="117008"/>
    <lineage>
        <taxon>Eukaryota</taxon>
        <taxon>Sar</taxon>
        <taxon>Alveolata</taxon>
        <taxon>Apicomplexa</taxon>
        <taxon>Conoidasida</taxon>
        <taxon>Coccidia</taxon>
        <taxon>Eucoccidiorida</taxon>
        <taxon>Eimeriorina</taxon>
        <taxon>Cryptosporidiidae</taxon>
        <taxon>Cryptosporidium</taxon>
    </lineage>
</organism>
<protein>
    <submittedName>
        <fullName evidence="2">Uncharacterized protein</fullName>
    </submittedName>
</protein>
<feature type="region of interest" description="Disordered" evidence="1">
    <location>
        <begin position="336"/>
        <end position="392"/>
    </location>
</feature>
<gene>
    <name evidence="2" type="ORF">cand_018280</name>
</gene>
<feature type="compositionally biased region" description="Basic and acidic residues" evidence="1">
    <location>
        <begin position="345"/>
        <end position="359"/>
    </location>
</feature>
<dbReference type="GeneID" id="92366013"/>
<sequence length="996" mass="111344">MESLFNKNGLQSINPKSVSENDMDNEKSIISPPNRSRLLILKDELVTKKADKNNTSKKDELSNIHNIGDQKKLMATKITPVGEKDSKVSLSRSKNTVIPILSSSKAVNNRNMLASTRSEISSKPLDYIKDRPKTIESKKYFSISKGTSNLKDNSKDINEVFVNPKANLYGHESATNNTDPIIIEDLVDELEDKARNYFILFTKERKAREKLERQSYWLQEENKTLQDTIRNQIQCINSLQEKLVDLRGDPNSLTETIERIDMLYTQLDTLIQAFAGVCSYVTFHEPMDRSEILELILEYLHPCRGLDIRLNSLYGSIYYFKLGIVKELPPPVEPPPKIPGYDTWEPPKIEISKDNKDTDNPLVSSSNQANVPKKDSTTIESSPTPKSPLSPIPNLDLINKKLSLDNIELTVYNKGSLNPIIPKDSLHLKGDPGVKLKGFQIKINSIQNIGNSYENSRLYIVIRNDNESSIQAKDYKGRRSEYLNVKDKGDGTFAIDSEILLDIDQLPPKGPGVLPKYVIDLWDESDNSKPIGTATKTFIDPITLVENYAWEILNTKNKVVGVAYVSIIPKPVNSMLPAGRYIIAKAAKSKSKTKSDLEADNSVKNENLDNGINHTKNLVKPVTPIKSKLSKEINLLKEKSPVKDDTFQTVKLHHIVKNDSNKTRTNLPSQDEIKPIREIPTNTIPNKAVLNETSNELSPKVKDIKSPPIPPPKKVSSPLIKSKSIEVDNSSLPPENVKESPIESIKKSESITLKESINKKDSVVKIEKSIPKDLTSISKELPKLKSSIAVSETNTSESHTSVNLESVSKPSTSTNLSNDKPELNKSISRKYTEPIKSEPSIESKALIESKSIKQLKSLSTKKSIDMNKSESLKESVLGSQKILPKKSIKEVQTAIKQEPQQPKFLPVSPPPLIKKALIDGKTPLLIKPKVPAHLIVKKKQELITIKPKGSVLLPHPNDTNQPSKIHYEKTIPIKVPTNIKPKILPKIKITPKPLPK</sequence>
<comment type="caution">
    <text evidence="2">The sequence shown here is derived from an EMBL/GenBank/DDBJ whole genome shotgun (WGS) entry which is preliminary data.</text>
</comment>
<reference evidence="2 3" key="1">
    <citation type="submission" date="2016-10" db="EMBL/GenBank/DDBJ databases">
        <title>Reductive evolution of mitochondrial metabolism and differential evolution of invasion-related proteins in Cryptosporidium.</title>
        <authorList>
            <person name="Liu S."/>
            <person name="Roellig D.M."/>
            <person name="Guo Y."/>
            <person name="Li N."/>
            <person name="Frace M.A."/>
            <person name="Tang K."/>
            <person name="Zhang L."/>
            <person name="Feng Y."/>
            <person name="Xiao L."/>
        </authorList>
    </citation>
    <scope>NUCLEOTIDE SEQUENCE [LARGE SCALE GENOMIC DNA]</scope>
    <source>
        <strain evidence="2">30847</strain>
    </source>
</reference>
<feature type="compositionally biased region" description="Polar residues" evidence="1">
    <location>
        <begin position="361"/>
        <end position="370"/>
    </location>
</feature>
<feature type="compositionally biased region" description="Polar residues" evidence="1">
    <location>
        <begin position="1"/>
        <end position="20"/>
    </location>
</feature>
<feature type="compositionally biased region" description="Polar residues" evidence="1">
    <location>
        <begin position="788"/>
        <end position="818"/>
    </location>
</feature>
<dbReference type="Proteomes" id="UP000186804">
    <property type="component" value="Unassembled WGS sequence"/>
</dbReference>
<evidence type="ECO:0000256" key="1">
    <source>
        <dbReference type="SAM" id="MobiDB-lite"/>
    </source>
</evidence>
<proteinExistence type="predicted"/>
<feature type="region of interest" description="Disordered" evidence="1">
    <location>
        <begin position="692"/>
        <end position="743"/>
    </location>
</feature>
<accession>A0A1J4MH28</accession>
<feature type="region of interest" description="Disordered" evidence="1">
    <location>
        <begin position="788"/>
        <end position="840"/>
    </location>
</feature>
<feature type="region of interest" description="Disordered" evidence="1">
    <location>
        <begin position="1"/>
        <end position="31"/>
    </location>
</feature>
<dbReference type="EMBL" id="LRBS01000101">
    <property type="protein sequence ID" value="OII73545.1"/>
    <property type="molecule type" value="Genomic_DNA"/>
</dbReference>
<dbReference type="RefSeq" id="XP_067067201.1">
    <property type="nucleotide sequence ID" value="XM_067212062.1"/>
</dbReference>
<name>A0A1J4MH28_9CRYT</name>
<evidence type="ECO:0000313" key="2">
    <source>
        <dbReference type="EMBL" id="OII73545.1"/>
    </source>
</evidence>
<keyword evidence="3" id="KW-1185">Reference proteome</keyword>
<dbReference type="OrthoDB" id="343504at2759"/>
<dbReference type="AlphaFoldDB" id="A0A1J4MH28"/>
<evidence type="ECO:0000313" key="3">
    <source>
        <dbReference type="Proteomes" id="UP000186804"/>
    </source>
</evidence>
<dbReference type="VEuPathDB" id="CryptoDB:cand_018280"/>
<feature type="compositionally biased region" description="Basic and acidic residues" evidence="1">
    <location>
        <begin position="830"/>
        <end position="840"/>
    </location>
</feature>